<dbReference type="EMBL" id="JANPWB010000002">
    <property type="protein sequence ID" value="KAJ1204889.1"/>
    <property type="molecule type" value="Genomic_DNA"/>
</dbReference>
<keyword evidence="3" id="KW-1185">Reference proteome</keyword>
<accession>A0AAV7VT56</accession>
<feature type="region of interest" description="Disordered" evidence="1">
    <location>
        <begin position="1"/>
        <end position="20"/>
    </location>
</feature>
<dbReference type="Proteomes" id="UP001066276">
    <property type="component" value="Chromosome 1_2"/>
</dbReference>
<evidence type="ECO:0000313" key="3">
    <source>
        <dbReference type="Proteomes" id="UP001066276"/>
    </source>
</evidence>
<dbReference type="AlphaFoldDB" id="A0AAV7VT56"/>
<organism evidence="2 3">
    <name type="scientific">Pleurodeles waltl</name>
    <name type="common">Iberian ribbed newt</name>
    <dbReference type="NCBI Taxonomy" id="8319"/>
    <lineage>
        <taxon>Eukaryota</taxon>
        <taxon>Metazoa</taxon>
        <taxon>Chordata</taxon>
        <taxon>Craniata</taxon>
        <taxon>Vertebrata</taxon>
        <taxon>Euteleostomi</taxon>
        <taxon>Amphibia</taxon>
        <taxon>Batrachia</taxon>
        <taxon>Caudata</taxon>
        <taxon>Salamandroidea</taxon>
        <taxon>Salamandridae</taxon>
        <taxon>Pleurodelinae</taxon>
        <taxon>Pleurodeles</taxon>
    </lineage>
</organism>
<name>A0AAV7VT56_PLEWA</name>
<proteinExistence type="predicted"/>
<evidence type="ECO:0000256" key="1">
    <source>
        <dbReference type="SAM" id="MobiDB-lite"/>
    </source>
</evidence>
<sequence>MRQRAGTDPHMAQPTQLEDAPLRRALNTAITEYFTINEGTVSTKVVERDTFKVVIRGVGIKTMEEAWSQILHELIAIEERLNKVERETITDPRRSPELLAARKRHVEFVEQLGVYDYRTYTHWMHTDGDRAVALLAHIIKLPRTSVPVLQVLSQAGRMSSTQLEVNKTFQEY</sequence>
<gene>
    <name evidence="2" type="ORF">NDU88_000324</name>
</gene>
<protein>
    <submittedName>
        <fullName evidence="2">Uncharacterized protein</fullName>
    </submittedName>
</protein>
<evidence type="ECO:0000313" key="2">
    <source>
        <dbReference type="EMBL" id="KAJ1204889.1"/>
    </source>
</evidence>
<reference evidence="2" key="1">
    <citation type="journal article" date="2022" name="bioRxiv">
        <title>Sequencing and chromosome-scale assembly of the giantPleurodeles waltlgenome.</title>
        <authorList>
            <person name="Brown T."/>
            <person name="Elewa A."/>
            <person name="Iarovenko S."/>
            <person name="Subramanian E."/>
            <person name="Araus A.J."/>
            <person name="Petzold A."/>
            <person name="Susuki M."/>
            <person name="Suzuki K.-i.T."/>
            <person name="Hayashi T."/>
            <person name="Toyoda A."/>
            <person name="Oliveira C."/>
            <person name="Osipova E."/>
            <person name="Leigh N.D."/>
            <person name="Simon A."/>
            <person name="Yun M.H."/>
        </authorList>
    </citation>
    <scope>NUCLEOTIDE SEQUENCE</scope>
    <source>
        <strain evidence="2">20211129_DDA</strain>
        <tissue evidence="2">Liver</tissue>
    </source>
</reference>
<comment type="caution">
    <text evidence="2">The sequence shown here is derived from an EMBL/GenBank/DDBJ whole genome shotgun (WGS) entry which is preliminary data.</text>
</comment>